<gene>
    <name evidence="1" type="ORF">NA57DRAFT_58630</name>
</gene>
<accession>A0A9P4IDV3</accession>
<comment type="caution">
    <text evidence="1">The sequence shown here is derived from an EMBL/GenBank/DDBJ whole genome shotgun (WGS) entry which is preliminary data.</text>
</comment>
<keyword evidence="2" id="KW-1185">Reference proteome</keyword>
<name>A0A9P4IDV3_9PEZI</name>
<organism evidence="1 2">
    <name type="scientific">Rhizodiscina lignyota</name>
    <dbReference type="NCBI Taxonomy" id="1504668"/>
    <lineage>
        <taxon>Eukaryota</taxon>
        <taxon>Fungi</taxon>
        <taxon>Dikarya</taxon>
        <taxon>Ascomycota</taxon>
        <taxon>Pezizomycotina</taxon>
        <taxon>Dothideomycetes</taxon>
        <taxon>Pleosporomycetidae</taxon>
        <taxon>Aulographales</taxon>
        <taxon>Rhizodiscinaceae</taxon>
        <taxon>Rhizodiscina</taxon>
    </lineage>
</organism>
<reference evidence="1" key="1">
    <citation type="journal article" date="2020" name="Stud. Mycol.">
        <title>101 Dothideomycetes genomes: a test case for predicting lifestyles and emergence of pathogens.</title>
        <authorList>
            <person name="Haridas S."/>
            <person name="Albert R."/>
            <person name="Binder M."/>
            <person name="Bloem J."/>
            <person name="Labutti K."/>
            <person name="Salamov A."/>
            <person name="Andreopoulos B."/>
            <person name="Baker S."/>
            <person name="Barry K."/>
            <person name="Bills G."/>
            <person name="Bluhm B."/>
            <person name="Cannon C."/>
            <person name="Castanera R."/>
            <person name="Culley D."/>
            <person name="Daum C."/>
            <person name="Ezra D."/>
            <person name="Gonzalez J."/>
            <person name="Henrissat B."/>
            <person name="Kuo A."/>
            <person name="Liang C."/>
            <person name="Lipzen A."/>
            <person name="Lutzoni F."/>
            <person name="Magnuson J."/>
            <person name="Mondo S."/>
            <person name="Nolan M."/>
            <person name="Ohm R."/>
            <person name="Pangilinan J."/>
            <person name="Park H.-J."/>
            <person name="Ramirez L."/>
            <person name="Alfaro M."/>
            <person name="Sun H."/>
            <person name="Tritt A."/>
            <person name="Yoshinaga Y."/>
            <person name="Zwiers L.-H."/>
            <person name="Turgeon B."/>
            <person name="Goodwin S."/>
            <person name="Spatafora J."/>
            <person name="Crous P."/>
            <person name="Grigoriev I."/>
        </authorList>
    </citation>
    <scope>NUCLEOTIDE SEQUENCE</scope>
    <source>
        <strain evidence="1">CBS 133067</strain>
    </source>
</reference>
<dbReference type="OrthoDB" id="3521506at2759"/>
<protein>
    <submittedName>
        <fullName evidence="1">Uncharacterized protein</fullName>
    </submittedName>
</protein>
<evidence type="ECO:0000313" key="1">
    <source>
        <dbReference type="EMBL" id="KAF2096737.1"/>
    </source>
</evidence>
<dbReference type="Proteomes" id="UP000799772">
    <property type="component" value="Unassembled WGS sequence"/>
</dbReference>
<evidence type="ECO:0000313" key="2">
    <source>
        <dbReference type="Proteomes" id="UP000799772"/>
    </source>
</evidence>
<proteinExistence type="predicted"/>
<dbReference type="EMBL" id="ML978129">
    <property type="protein sequence ID" value="KAF2096737.1"/>
    <property type="molecule type" value="Genomic_DNA"/>
</dbReference>
<sequence>MGRKLLKLLREFIDEIPDDKLLGLRIYPGNIYKNQTFRFDLVNIISTVPAIYNVHIQLNSGAKIPTTMHADELEKSNPLSQLYIPGDFSFTPDMIRLMLYATKLPSPL</sequence>
<dbReference type="AlphaFoldDB" id="A0A9P4IDV3"/>